<sequence>MARRTKAEAQETRNRLLDAAERLFQTKGVSGTTLNDIATAAGATRGAVYHHFKDKADLFNAMMERVTLPLETSLAEAGRAAAAEDDPLRSLRDTMGSALRQTARDERTRRVFEVATHKVEYTDEMQAVRDRHLRVRNECMAVTRDTLQLAAQRQGLSLPIPLSAAALGLHVMIDGLIQNWLLDPKAFDLVTRGRQTMDIYLTGLGFREPAADGPQGRERSGGATAGRKRQAMGEAMPTTPPTAQNT</sequence>
<dbReference type="InterPro" id="IPR013572">
    <property type="entry name" value="Tscrpt_reg_MAATS_C"/>
</dbReference>
<dbReference type="InterPro" id="IPR050109">
    <property type="entry name" value="HTH-type_TetR-like_transc_reg"/>
</dbReference>
<dbReference type="InterPro" id="IPR001647">
    <property type="entry name" value="HTH_TetR"/>
</dbReference>
<evidence type="ECO:0000259" key="7">
    <source>
        <dbReference type="PROSITE" id="PS50977"/>
    </source>
</evidence>
<dbReference type="AlphaFoldDB" id="A0A372ENB2"/>
<dbReference type="EMBL" id="QVLS01000002">
    <property type="protein sequence ID" value="RFP81144.1"/>
    <property type="molecule type" value="Genomic_DNA"/>
</dbReference>
<dbReference type="Pfam" id="PF00440">
    <property type="entry name" value="TetR_N"/>
    <property type="match status" value="1"/>
</dbReference>
<dbReference type="InterPro" id="IPR036271">
    <property type="entry name" value="Tet_transcr_reg_TetR-rel_C_sf"/>
</dbReference>
<dbReference type="Proteomes" id="UP000261931">
    <property type="component" value="Unassembled WGS sequence"/>
</dbReference>
<dbReference type="InterPro" id="IPR009057">
    <property type="entry name" value="Homeodomain-like_sf"/>
</dbReference>
<evidence type="ECO:0000256" key="5">
    <source>
        <dbReference type="PROSITE-ProRule" id="PRU00335"/>
    </source>
</evidence>
<keyword evidence="2" id="KW-0805">Transcription regulation</keyword>
<dbReference type="GO" id="GO:0003700">
    <property type="term" value="F:DNA-binding transcription factor activity"/>
    <property type="evidence" value="ECO:0007669"/>
    <property type="project" value="TreeGrafter"/>
</dbReference>
<evidence type="ECO:0000256" key="4">
    <source>
        <dbReference type="ARBA" id="ARBA00023163"/>
    </source>
</evidence>
<dbReference type="GO" id="GO:0000976">
    <property type="term" value="F:transcription cis-regulatory region binding"/>
    <property type="evidence" value="ECO:0007669"/>
    <property type="project" value="TreeGrafter"/>
</dbReference>
<organism evidence="8 9">
    <name type="scientific">Hydrogenophaga borbori</name>
    <dbReference type="NCBI Taxonomy" id="2294117"/>
    <lineage>
        <taxon>Bacteria</taxon>
        <taxon>Pseudomonadati</taxon>
        <taxon>Pseudomonadota</taxon>
        <taxon>Betaproteobacteria</taxon>
        <taxon>Burkholderiales</taxon>
        <taxon>Comamonadaceae</taxon>
        <taxon>Hydrogenophaga</taxon>
    </lineage>
</organism>
<evidence type="ECO:0000313" key="8">
    <source>
        <dbReference type="EMBL" id="RFP81144.1"/>
    </source>
</evidence>
<dbReference type="PANTHER" id="PTHR30055">
    <property type="entry name" value="HTH-TYPE TRANSCRIPTIONAL REGULATOR RUTR"/>
    <property type="match status" value="1"/>
</dbReference>
<keyword evidence="9" id="KW-1185">Reference proteome</keyword>
<feature type="domain" description="HTH tetR-type" evidence="7">
    <location>
        <begin position="10"/>
        <end position="70"/>
    </location>
</feature>
<accession>A0A372ENB2</accession>
<keyword evidence="4" id="KW-0804">Transcription</keyword>
<evidence type="ECO:0000256" key="2">
    <source>
        <dbReference type="ARBA" id="ARBA00023015"/>
    </source>
</evidence>
<dbReference type="SUPFAM" id="SSF46689">
    <property type="entry name" value="Homeodomain-like"/>
    <property type="match status" value="1"/>
</dbReference>
<dbReference type="RefSeq" id="WP_116957872.1">
    <property type="nucleotide sequence ID" value="NZ_QVLS01000002.1"/>
</dbReference>
<reference evidence="8 9" key="1">
    <citation type="submission" date="2018-08" db="EMBL/GenBank/DDBJ databases">
        <title>Hydrogenophaga sp. LA-38 isolated from sludge.</title>
        <authorList>
            <person name="Im W.-T."/>
        </authorList>
    </citation>
    <scope>NUCLEOTIDE SEQUENCE [LARGE SCALE GENOMIC DNA]</scope>
    <source>
        <strain evidence="8 9">LA-38</strain>
    </source>
</reference>
<feature type="region of interest" description="Disordered" evidence="6">
    <location>
        <begin position="207"/>
        <end position="246"/>
    </location>
</feature>
<feature type="DNA-binding region" description="H-T-H motif" evidence="5">
    <location>
        <begin position="33"/>
        <end position="52"/>
    </location>
</feature>
<proteinExistence type="predicted"/>
<dbReference type="PRINTS" id="PR00455">
    <property type="entry name" value="HTHTETR"/>
</dbReference>
<evidence type="ECO:0000256" key="3">
    <source>
        <dbReference type="ARBA" id="ARBA00023125"/>
    </source>
</evidence>
<dbReference type="Pfam" id="PF08361">
    <property type="entry name" value="TetR_C_2"/>
    <property type="match status" value="1"/>
</dbReference>
<dbReference type="InterPro" id="IPR023772">
    <property type="entry name" value="DNA-bd_HTH_TetR-type_CS"/>
</dbReference>
<dbReference type="PROSITE" id="PS50977">
    <property type="entry name" value="HTH_TETR_2"/>
    <property type="match status" value="1"/>
</dbReference>
<keyword evidence="3 5" id="KW-0238">DNA-binding</keyword>
<evidence type="ECO:0000256" key="6">
    <source>
        <dbReference type="SAM" id="MobiDB-lite"/>
    </source>
</evidence>
<keyword evidence="1" id="KW-0678">Repressor</keyword>
<dbReference type="Gene3D" id="1.10.357.10">
    <property type="entry name" value="Tetracycline Repressor, domain 2"/>
    <property type="match status" value="1"/>
</dbReference>
<comment type="caution">
    <text evidence="8">The sequence shown here is derived from an EMBL/GenBank/DDBJ whole genome shotgun (WGS) entry which is preliminary data.</text>
</comment>
<evidence type="ECO:0000256" key="1">
    <source>
        <dbReference type="ARBA" id="ARBA00022491"/>
    </source>
</evidence>
<protein>
    <submittedName>
        <fullName evidence="8">TetR family transcriptional regulator</fullName>
    </submittedName>
</protein>
<gene>
    <name evidence="8" type="ORF">DY262_05055</name>
</gene>
<dbReference type="SUPFAM" id="SSF48498">
    <property type="entry name" value="Tetracyclin repressor-like, C-terminal domain"/>
    <property type="match status" value="1"/>
</dbReference>
<dbReference type="PROSITE" id="PS01081">
    <property type="entry name" value="HTH_TETR_1"/>
    <property type="match status" value="1"/>
</dbReference>
<dbReference type="PANTHER" id="PTHR30055:SF240">
    <property type="entry name" value="HTH-TYPE TRANSCRIPTIONAL REGULATOR ACRR"/>
    <property type="match status" value="1"/>
</dbReference>
<name>A0A372ENB2_9BURK</name>
<evidence type="ECO:0000313" key="9">
    <source>
        <dbReference type="Proteomes" id="UP000261931"/>
    </source>
</evidence>